<evidence type="ECO:0000313" key="7">
    <source>
        <dbReference type="Proteomes" id="UP001319080"/>
    </source>
</evidence>
<proteinExistence type="inferred from homology"/>
<protein>
    <recommendedName>
        <fullName evidence="5">Ethanolamine ammonia-lyase small subunit</fullName>
        <shortName evidence="5">EAL small subunit</shortName>
        <ecNumber evidence="5">4.3.1.7</ecNumber>
    </recommendedName>
</protein>
<sequence>MKSDPPWFISSNGSLPDPWTSLQRFTAARIALGRSGVSIPLSESLGFRLAHAHARDAVYSSLDTAALQEGLQTFALPMLSLHSQATSRQQYLQRPDLGRKLNEASRKQVLAVRTQKKYDIAFILADGLSAMAVNTHAPAVLTLVLPTLLADGYTLAPLSFVGHGRVAISDEIGSLLQARLVVILLGERPGLTSPDSMGIYSTYNPTVGLTDDARNCISNVRPAGLSYVAAVHKLRYLIRESLRLKLSGVAIKDLSESGDTLPGLTGI</sequence>
<evidence type="ECO:0000256" key="2">
    <source>
        <dbReference type="ARBA" id="ARBA00023239"/>
    </source>
</evidence>
<dbReference type="GO" id="GO:0008851">
    <property type="term" value="F:ethanolamine ammonia-lyase activity"/>
    <property type="evidence" value="ECO:0007669"/>
    <property type="project" value="UniProtKB-UniRule"/>
</dbReference>
<gene>
    <name evidence="5 6" type="primary">eutC</name>
    <name evidence="6" type="ORF">KK062_11185</name>
</gene>
<comment type="similarity">
    <text evidence="5">Belongs to the EutC family.</text>
</comment>
<dbReference type="InterPro" id="IPR042255">
    <property type="entry name" value="EutC_N"/>
</dbReference>
<dbReference type="EC" id="4.3.1.7" evidence="5"/>
<feature type="binding site" evidence="5">
    <location>
        <position position="187"/>
    </location>
    <ligand>
        <name>adenosylcob(III)alamin</name>
        <dbReference type="ChEBI" id="CHEBI:18408"/>
    </ligand>
</feature>
<dbReference type="GO" id="GO:0046336">
    <property type="term" value="P:ethanolamine catabolic process"/>
    <property type="evidence" value="ECO:0007669"/>
    <property type="project" value="UniProtKB-UniRule"/>
</dbReference>
<dbReference type="RefSeq" id="WP_254084384.1">
    <property type="nucleotide sequence ID" value="NZ_JAHESE010000009.1"/>
</dbReference>
<dbReference type="NCBIfam" id="NF003971">
    <property type="entry name" value="PRK05465.1"/>
    <property type="match status" value="1"/>
</dbReference>
<comment type="subcellular location">
    <subcellularLocation>
        <location evidence="5">Bacterial microcompartment</location>
    </subcellularLocation>
</comment>
<evidence type="ECO:0000256" key="1">
    <source>
        <dbReference type="ARBA" id="ARBA00022628"/>
    </source>
</evidence>
<dbReference type="Gene3D" id="1.10.30.40">
    <property type="entry name" value="Ethanolamine ammonia-lyase light chain (EutC), N-terminal domain"/>
    <property type="match status" value="1"/>
</dbReference>
<comment type="cofactor">
    <cofactor evidence="5">
        <name>adenosylcob(III)alamin</name>
        <dbReference type="ChEBI" id="CHEBI:18408"/>
    </cofactor>
    <text evidence="5">Binds between the large and small subunits.</text>
</comment>
<keyword evidence="3 5" id="KW-0170">Cobalt</keyword>
<dbReference type="GO" id="GO:0009350">
    <property type="term" value="C:ethanolamine ammonia-lyase complex"/>
    <property type="evidence" value="ECO:0007669"/>
    <property type="project" value="UniProtKB-UniRule"/>
</dbReference>
<feature type="binding site" evidence="5">
    <location>
        <position position="166"/>
    </location>
    <ligand>
        <name>adenosylcob(III)alamin</name>
        <dbReference type="ChEBI" id="CHEBI:18408"/>
    </ligand>
</feature>
<comment type="function">
    <text evidence="5">Catalyzes the deamination of various vicinal amino-alcohols to oxo compounds. Allows this organism to utilize ethanolamine as the sole source of nitrogen and carbon in the presence of external vitamin B12.</text>
</comment>
<dbReference type="Proteomes" id="UP001319080">
    <property type="component" value="Unassembled WGS sequence"/>
</dbReference>
<dbReference type="GO" id="GO:0006520">
    <property type="term" value="P:amino acid metabolic process"/>
    <property type="evidence" value="ECO:0007669"/>
    <property type="project" value="InterPro"/>
</dbReference>
<dbReference type="PANTHER" id="PTHR39330:SF1">
    <property type="entry name" value="ETHANOLAMINE AMMONIA-LYASE SMALL SUBUNIT"/>
    <property type="match status" value="1"/>
</dbReference>
<name>A0AAP2GVC5_9BACT</name>
<evidence type="ECO:0000256" key="3">
    <source>
        <dbReference type="ARBA" id="ARBA00023285"/>
    </source>
</evidence>
<dbReference type="PIRSF" id="PIRSF018982">
    <property type="entry name" value="EutC"/>
    <property type="match status" value="1"/>
</dbReference>
<dbReference type="InterPro" id="IPR009246">
    <property type="entry name" value="EutC"/>
</dbReference>
<dbReference type="EMBL" id="JAHESE010000009">
    <property type="protein sequence ID" value="MBT1708792.1"/>
    <property type="molecule type" value="Genomic_DNA"/>
</dbReference>
<evidence type="ECO:0000256" key="5">
    <source>
        <dbReference type="HAMAP-Rule" id="MF_00601"/>
    </source>
</evidence>
<keyword evidence="4 5" id="KW-1283">Bacterial microcompartment</keyword>
<keyword evidence="2 5" id="KW-0456">Lyase</keyword>
<keyword evidence="7" id="KW-1185">Reference proteome</keyword>
<dbReference type="Gene3D" id="3.40.50.11240">
    <property type="entry name" value="Ethanolamine ammonia-lyase light chain (EutC)"/>
    <property type="match status" value="1"/>
</dbReference>
<accession>A0AAP2GVC5</accession>
<dbReference type="GO" id="GO:0031471">
    <property type="term" value="C:ethanolamine degradation polyhedral organelle"/>
    <property type="evidence" value="ECO:0007669"/>
    <property type="project" value="UniProtKB-UniRule"/>
</dbReference>
<comment type="pathway">
    <text evidence="5">Amine and polyamine degradation; ethanolamine degradation.</text>
</comment>
<dbReference type="InterPro" id="IPR042251">
    <property type="entry name" value="EutC_C"/>
</dbReference>
<feature type="binding site" evidence="5">
    <location>
        <position position="216"/>
    </location>
    <ligand>
        <name>adenosylcob(III)alamin</name>
        <dbReference type="ChEBI" id="CHEBI:18408"/>
    </ligand>
</feature>
<evidence type="ECO:0000256" key="4">
    <source>
        <dbReference type="ARBA" id="ARBA00024446"/>
    </source>
</evidence>
<dbReference type="PANTHER" id="PTHR39330">
    <property type="entry name" value="ETHANOLAMINE AMMONIA-LYASE LIGHT CHAIN"/>
    <property type="match status" value="1"/>
</dbReference>
<dbReference type="HAMAP" id="MF_00601">
    <property type="entry name" value="EutC"/>
    <property type="match status" value="1"/>
</dbReference>
<reference evidence="6 7" key="1">
    <citation type="submission" date="2021-05" db="EMBL/GenBank/DDBJ databases">
        <title>A Polyphasic approach of four new species of the genus Ohtaekwangia: Ohtaekwangia histidinii sp. nov., Ohtaekwangia cretensis sp. nov., Ohtaekwangia indiensis sp. nov., Ohtaekwangia reichenbachii sp. nov. from diverse environment.</title>
        <authorList>
            <person name="Octaviana S."/>
        </authorList>
    </citation>
    <scope>NUCLEOTIDE SEQUENCE [LARGE SCALE GENOMIC DNA]</scope>
    <source>
        <strain evidence="6 7">PWU5</strain>
    </source>
</reference>
<dbReference type="GO" id="GO:0031419">
    <property type="term" value="F:cobalamin binding"/>
    <property type="evidence" value="ECO:0007669"/>
    <property type="project" value="UniProtKB-UniRule"/>
</dbReference>
<dbReference type="Pfam" id="PF05985">
    <property type="entry name" value="EutC"/>
    <property type="match status" value="1"/>
</dbReference>
<comment type="caution">
    <text evidence="6">The sequence shown here is derived from an EMBL/GenBank/DDBJ whole genome shotgun (WGS) entry which is preliminary data.</text>
</comment>
<keyword evidence="1 5" id="KW-0846">Cobalamin</keyword>
<evidence type="ECO:0000313" key="6">
    <source>
        <dbReference type="EMBL" id="MBT1708792.1"/>
    </source>
</evidence>
<comment type="catalytic activity">
    <reaction evidence="5">
        <text>ethanolamine = acetaldehyde + NH4(+)</text>
        <dbReference type="Rhea" id="RHEA:15313"/>
        <dbReference type="ChEBI" id="CHEBI:15343"/>
        <dbReference type="ChEBI" id="CHEBI:28938"/>
        <dbReference type="ChEBI" id="CHEBI:57603"/>
        <dbReference type="EC" id="4.3.1.7"/>
    </reaction>
</comment>
<dbReference type="AlphaFoldDB" id="A0AAP2GVC5"/>
<comment type="subunit">
    <text evidence="5">The basic unit is a heterodimer which dimerizes to form tetramers. The heterotetramers trimerize; 6 large subunits form a core ring with 6 small subunits projecting outwards.</text>
</comment>
<organism evidence="6 7">
    <name type="scientific">Dawidia cretensis</name>
    <dbReference type="NCBI Taxonomy" id="2782350"/>
    <lineage>
        <taxon>Bacteria</taxon>
        <taxon>Pseudomonadati</taxon>
        <taxon>Bacteroidota</taxon>
        <taxon>Cytophagia</taxon>
        <taxon>Cytophagales</taxon>
        <taxon>Chryseotaleaceae</taxon>
        <taxon>Dawidia</taxon>
    </lineage>
</organism>